<gene>
    <name evidence="6" type="ORF">RD2015_3901</name>
</gene>
<keyword evidence="7" id="KW-1185">Reference proteome</keyword>
<name>A0A0U3NIX4_9BURK</name>
<comment type="similarity">
    <text evidence="1">Belongs to the peptidase S45 family.</text>
</comment>
<keyword evidence="2" id="KW-0378">Hydrolase</keyword>
<dbReference type="GO" id="GO:0017000">
    <property type="term" value="P:antibiotic biosynthetic process"/>
    <property type="evidence" value="ECO:0007669"/>
    <property type="project" value="InterPro"/>
</dbReference>
<evidence type="ECO:0000256" key="5">
    <source>
        <dbReference type="PIRSR" id="PIRSR001227-2"/>
    </source>
</evidence>
<dbReference type="KEGG" id="rdp:RD2015_3901"/>
<dbReference type="InterPro" id="IPR014395">
    <property type="entry name" value="Pen/GL7ACA/AHL_acylase"/>
</dbReference>
<dbReference type="Gene3D" id="1.10.439.10">
    <property type="entry name" value="Penicillin Amidohydrolase, domain 1"/>
    <property type="match status" value="1"/>
</dbReference>
<dbReference type="Proteomes" id="UP000060699">
    <property type="component" value="Chromosome"/>
</dbReference>
<dbReference type="InterPro" id="IPR029055">
    <property type="entry name" value="Ntn_hydrolases_N"/>
</dbReference>
<dbReference type="InterPro" id="IPR023343">
    <property type="entry name" value="Penicillin_amidase_dom1"/>
</dbReference>
<keyword evidence="5" id="KW-0106">Calcium</keyword>
<evidence type="ECO:0000256" key="1">
    <source>
        <dbReference type="ARBA" id="ARBA00006586"/>
    </source>
</evidence>
<accession>A0A0U3NIX4</accession>
<proteinExistence type="inferred from homology"/>
<sequence length="848" mass="93530">MNEPSKRPWGRWALRSLAGVLALVLLAGVAVWLLIRGSLPQLDGTLELPGVRQSLEISRDERGTVTLAGDNRLDLARGLGWVHAQERFFEMDLTRRSAAGELSALFGEKALERDRQRRVHRLRARLTERFQSLPPHEQALLQAYTDGVNAGLHALPVRGWQYLLLRATPQDWTPVDSLLVISEMYFMLQSNSFEAGLERVLVREKAGDVMYQWLYPRGGRWDAPLDGSQVAAPVLPSASDLDLRVGRKKSPATDLATGGQVVRGDAPPLVASAERGDPGPVCSMSFLSGFAGHSLLNFRKQAPGHPFPNSQDCCGCDARTSEVAALDEPQVVGSNNWAVAGSRTVHGGAILADDMHLGLGVPSIWFRAQFQFGKGDGAVRAAGVTLPGLPALIVGSNGHVAWGFTNAYGQWFDWVEVPADAKLTRHDEVLQVHKGAAQSFVVEELEGAPVVVTEDKRRFALHWVAHEGEAYSLVLDDMLKARHVSDALSVAQRAGMPHQNLMAADREGQIGWTIAGRLWSQRGIEATQGRLAEVAQMRHTWLKPEEYPQVLSPAQGQLWTANSRQLGGELAERLGDGGFDLGARAQQIRDRLSERPRHDENSIGEIHLDDEARFMRTWSNRFQTLLKNHPDRAALAQLLAQWNGRADADQVAYRLVRTARLNTLNVLWLSWTRPFLGERQDDEKQRIRWRNQFEYSAVQALEQQPAHLLPVDYASWDALLLAQLDAAAKEMSADGPMAQATWGRQNSSRIQHVLAKAIPPLSRWLDMPSAPQSGDTNMPHVAGPAFGQSQRLVVSPGREENGWLSMPGGQSGHPLSPYYGAGHDDWVHTRHTPLLAGPAQHRMTAVAP</sequence>
<dbReference type="PIRSF" id="PIRSF001227">
    <property type="entry name" value="Pen_acylase"/>
    <property type="match status" value="1"/>
</dbReference>
<dbReference type="InterPro" id="IPR002692">
    <property type="entry name" value="S45"/>
</dbReference>
<dbReference type="SUPFAM" id="SSF56235">
    <property type="entry name" value="N-terminal nucleophile aminohydrolases (Ntn hydrolases)"/>
    <property type="match status" value="1"/>
</dbReference>
<dbReference type="Pfam" id="PF01804">
    <property type="entry name" value="Penicil_amidase"/>
    <property type="match status" value="1"/>
</dbReference>
<dbReference type="PATRIC" id="fig|76731.3.peg.3993"/>
<dbReference type="PANTHER" id="PTHR34218:SF4">
    <property type="entry name" value="ACYL-HOMOSERINE LACTONE ACYLASE QUIP"/>
    <property type="match status" value="1"/>
</dbReference>
<dbReference type="GO" id="GO:0016811">
    <property type="term" value="F:hydrolase activity, acting on carbon-nitrogen (but not peptide) bonds, in linear amides"/>
    <property type="evidence" value="ECO:0007669"/>
    <property type="project" value="InterPro"/>
</dbReference>
<evidence type="ECO:0000256" key="4">
    <source>
        <dbReference type="PIRSR" id="PIRSR001227-1"/>
    </source>
</evidence>
<dbReference type="OrthoDB" id="9760084at2"/>
<reference evidence="6 7" key="1">
    <citation type="submission" date="2015-12" db="EMBL/GenBank/DDBJ databases">
        <title>Complete genome of Roseateles depolymerans KCTC 42856.</title>
        <authorList>
            <person name="Kim K.M."/>
        </authorList>
    </citation>
    <scope>NUCLEOTIDE SEQUENCE [LARGE SCALE GENOMIC DNA]</scope>
    <source>
        <strain evidence="6 7">KCTC 42856</strain>
    </source>
</reference>
<keyword evidence="5" id="KW-0479">Metal-binding</keyword>
<dbReference type="InterPro" id="IPR043146">
    <property type="entry name" value="Penicillin_amidase_N_B-knob"/>
</dbReference>
<dbReference type="EMBL" id="CP013729">
    <property type="protein sequence ID" value="ALV08352.1"/>
    <property type="molecule type" value="Genomic_DNA"/>
</dbReference>
<evidence type="ECO:0000256" key="2">
    <source>
        <dbReference type="ARBA" id="ARBA00022801"/>
    </source>
</evidence>
<dbReference type="InterPro" id="IPR043147">
    <property type="entry name" value="Penicillin_amidase_A-knob"/>
</dbReference>
<dbReference type="AlphaFoldDB" id="A0A0U3NIX4"/>
<organism evidence="6 7">
    <name type="scientific">Roseateles depolymerans</name>
    <dbReference type="NCBI Taxonomy" id="76731"/>
    <lineage>
        <taxon>Bacteria</taxon>
        <taxon>Pseudomonadati</taxon>
        <taxon>Pseudomonadota</taxon>
        <taxon>Betaproteobacteria</taxon>
        <taxon>Burkholderiales</taxon>
        <taxon>Sphaerotilaceae</taxon>
        <taxon>Roseateles</taxon>
    </lineage>
</organism>
<dbReference type="RefSeq" id="WP_058936332.1">
    <property type="nucleotide sequence ID" value="NZ_CP013729.1"/>
</dbReference>
<evidence type="ECO:0000313" key="6">
    <source>
        <dbReference type="EMBL" id="ALV08352.1"/>
    </source>
</evidence>
<feature type="active site" description="Nucleophile" evidence="4">
    <location>
        <position position="334"/>
    </location>
</feature>
<evidence type="ECO:0000256" key="3">
    <source>
        <dbReference type="ARBA" id="ARBA00023145"/>
    </source>
</evidence>
<dbReference type="Gene3D" id="3.60.20.10">
    <property type="entry name" value="Glutamine Phosphoribosylpyrophosphate, subunit 1, domain 1"/>
    <property type="match status" value="1"/>
</dbReference>
<dbReference type="PANTHER" id="PTHR34218">
    <property type="entry name" value="PEPTIDASE S45 PENICILLIN AMIDASE"/>
    <property type="match status" value="1"/>
</dbReference>
<comment type="cofactor">
    <cofactor evidence="5">
        <name>Ca(2+)</name>
        <dbReference type="ChEBI" id="CHEBI:29108"/>
    </cofactor>
    <text evidence="5">Binds 1 Ca(2+) ion per dimer.</text>
</comment>
<dbReference type="STRING" id="76731.RD2015_3901"/>
<evidence type="ECO:0000313" key="7">
    <source>
        <dbReference type="Proteomes" id="UP000060699"/>
    </source>
</evidence>
<dbReference type="Gene3D" id="1.10.1400.10">
    <property type="match status" value="1"/>
</dbReference>
<protein>
    <submittedName>
        <fullName evidence="6">Penicillin amidase</fullName>
    </submittedName>
</protein>
<feature type="binding site" evidence="5">
    <location>
        <position position="413"/>
    </location>
    <ligand>
        <name>Ca(2+)</name>
        <dbReference type="ChEBI" id="CHEBI:29108"/>
    </ligand>
</feature>
<dbReference type="Gene3D" id="2.30.120.10">
    <property type="match status" value="1"/>
</dbReference>
<dbReference type="GO" id="GO:0046872">
    <property type="term" value="F:metal ion binding"/>
    <property type="evidence" value="ECO:0007669"/>
    <property type="project" value="UniProtKB-KW"/>
</dbReference>
<keyword evidence="3" id="KW-0865">Zymogen</keyword>